<evidence type="ECO:0008006" key="3">
    <source>
        <dbReference type="Google" id="ProtNLM"/>
    </source>
</evidence>
<organism evidence="1 2">
    <name type="scientific">Symbiochloris irregularis</name>
    <dbReference type="NCBI Taxonomy" id="706552"/>
    <lineage>
        <taxon>Eukaryota</taxon>
        <taxon>Viridiplantae</taxon>
        <taxon>Chlorophyta</taxon>
        <taxon>core chlorophytes</taxon>
        <taxon>Trebouxiophyceae</taxon>
        <taxon>Trebouxiales</taxon>
        <taxon>Trebouxiaceae</taxon>
        <taxon>Symbiochloris</taxon>
    </lineage>
</organism>
<comment type="caution">
    <text evidence="1">The sequence shown here is derived from an EMBL/GenBank/DDBJ whole genome shotgun (WGS) entry which is preliminary data.</text>
</comment>
<protein>
    <recommendedName>
        <fullName evidence="3">MYND-type domain-containing protein</fullName>
    </recommendedName>
</protein>
<evidence type="ECO:0000313" key="2">
    <source>
        <dbReference type="Proteomes" id="UP001465755"/>
    </source>
</evidence>
<sequence>MHVNEDFVLRADLPALQHTFAGTIAKVQGLPDVQQSSSAFNPYALDRWQGSIESAEQVFRDRLTAGEYCAGVLAEGRDDAFLLLRRHWSDILEEYDEDKPVKVLLRFNSDLAALLLARGLKQMSDGRPLVLVQYLCLTRDNLGPGCSLDSPEMLQNAMHLHASAVELLLLKEVLVSNAARLSTEYKQRCKQEWGIDKGPFDVSFIVPTSILQAQQAEDTKAGCANSSCDQLASAKCSRCQVKYCSRDCQLREGFQDAGLDWDEYGKASLSAVMREHAAKLQRAQHHPKKFWPPNAHGAKRFIVYVIQEDREHFDSSDGKRCLLLYDRKRCFRMQLYPGHAGFDRILALLKRFQGGHAAAQIHADQQSTVYLGHYEDEHHLLPMWLWAKRISDSTVRVYLNVLPAYLKDSTE</sequence>
<evidence type="ECO:0000313" key="1">
    <source>
        <dbReference type="EMBL" id="KAK9812406.1"/>
    </source>
</evidence>
<keyword evidence="2" id="KW-1185">Reference proteome</keyword>
<dbReference type="Proteomes" id="UP001465755">
    <property type="component" value="Unassembled WGS sequence"/>
</dbReference>
<dbReference type="EMBL" id="JALJOQ010000007">
    <property type="protein sequence ID" value="KAK9812406.1"/>
    <property type="molecule type" value="Genomic_DNA"/>
</dbReference>
<accession>A0AAW1PSH2</accession>
<gene>
    <name evidence="1" type="ORF">WJX73_008645</name>
</gene>
<name>A0AAW1PSH2_9CHLO</name>
<reference evidence="1 2" key="1">
    <citation type="journal article" date="2024" name="Nat. Commun.">
        <title>Phylogenomics reveals the evolutionary origins of lichenization in chlorophyte algae.</title>
        <authorList>
            <person name="Puginier C."/>
            <person name="Libourel C."/>
            <person name="Otte J."/>
            <person name="Skaloud P."/>
            <person name="Haon M."/>
            <person name="Grisel S."/>
            <person name="Petersen M."/>
            <person name="Berrin J.G."/>
            <person name="Delaux P.M."/>
            <person name="Dal Grande F."/>
            <person name="Keller J."/>
        </authorList>
    </citation>
    <scope>NUCLEOTIDE SEQUENCE [LARGE SCALE GENOMIC DNA]</scope>
    <source>
        <strain evidence="1 2">SAG 2036</strain>
    </source>
</reference>
<proteinExistence type="predicted"/>
<dbReference type="AlphaFoldDB" id="A0AAW1PSH2"/>